<feature type="domain" description="NADP-dependent oxidoreductase" evidence="6">
    <location>
        <begin position="19"/>
        <end position="86"/>
    </location>
</feature>
<dbReference type="PROSITE" id="PS00798">
    <property type="entry name" value="ALDOKETO_REDUCTASE_1"/>
    <property type="match status" value="1"/>
</dbReference>
<organism evidence="7 8">
    <name type="scientific">Phialemonium atrogriseum</name>
    <dbReference type="NCBI Taxonomy" id="1093897"/>
    <lineage>
        <taxon>Eukaryota</taxon>
        <taxon>Fungi</taxon>
        <taxon>Dikarya</taxon>
        <taxon>Ascomycota</taxon>
        <taxon>Pezizomycotina</taxon>
        <taxon>Sordariomycetes</taxon>
        <taxon>Sordariomycetidae</taxon>
        <taxon>Cephalothecales</taxon>
        <taxon>Cephalothecaceae</taxon>
        <taxon>Phialemonium</taxon>
    </lineage>
</organism>
<evidence type="ECO:0000256" key="4">
    <source>
        <dbReference type="PIRSR" id="PIRSR000097-2"/>
    </source>
</evidence>
<reference evidence="7" key="1">
    <citation type="submission" date="2023-06" db="EMBL/GenBank/DDBJ databases">
        <title>Genome-scale phylogeny and comparative genomics of the fungal order Sordariales.</title>
        <authorList>
            <consortium name="Lawrence Berkeley National Laboratory"/>
            <person name="Hensen N."/>
            <person name="Bonometti L."/>
            <person name="Westerberg I."/>
            <person name="Brannstrom I.O."/>
            <person name="Guillou S."/>
            <person name="Cros-Aarteil S."/>
            <person name="Calhoun S."/>
            <person name="Haridas S."/>
            <person name="Kuo A."/>
            <person name="Mondo S."/>
            <person name="Pangilinan J."/>
            <person name="Riley R."/>
            <person name="Labutti K."/>
            <person name="Andreopoulos B."/>
            <person name="Lipzen A."/>
            <person name="Chen C."/>
            <person name="Yanf M."/>
            <person name="Daum C."/>
            <person name="Ng V."/>
            <person name="Clum A."/>
            <person name="Steindorff A."/>
            <person name="Ohm R."/>
            <person name="Martin F."/>
            <person name="Silar P."/>
            <person name="Natvig D."/>
            <person name="Lalanne C."/>
            <person name="Gautier V."/>
            <person name="Ament-Velasquez S.L."/>
            <person name="Kruys A."/>
            <person name="Hutchinson M.I."/>
            <person name="Powell A.J."/>
            <person name="Barry K."/>
            <person name="Miller A.N."/>
            <person name="Grigoriev I.V."/>
            <person name="Debuchy R."/>
            <person name="Gladieux P."/>
            <person name="Thoren M.H."/>
            <person name="Johannesson H."/>
        </authorList>
    </citation>
    <scope>NUCLEOTIDE SEQUENCE</scope>
    <source>
        <strain evidence="7">8032-3</strain>
    </source>
</reference>
<dbReference type="GO" id="GO:0016491">
    <property type="term" value="F:oxidoreductase activity"/>
    <property type="evidence" value="ECO:0007669"/>
    <property type="project" value="UniProtKB-KW"/>
</dbReference>
<evidence type="ECO:0000313" key="8">
    <source>
        <dbReference type="Proteomes" id="UP001244011"/>
    </source>
</evidence>
<feature type="site" description="Lowers pKa of active site Tyr" evidence="5">
    <location>
        <position position="65"/>
    </location>
</feature>
<keyword evidence="8" id="KW-1185">Reference proteome</keyword>
<evidence type="ECO:0000313" key="7">
    <source>
        <dbReference type="EMBL" id="KAK1765819.1"/>
    </source>
</evidence>
<dbReference type="GeneID" id="85311608"/>
<sequence length="272" mass="30153">MPLLGFGVYQIHGPAVGPACEAALAAGYRHVDTAQLYCNEAEVGAAVVRVLSGGVPRADVFVTTKIRHSARSGEATYRRARASVGRVDQRGVDGDGDGEGDGEGEGGYVDLFLVHMPWGGRRERRLMWLALEKLFEEGRARAIGVSNYEIEHIEDMRGYAKVLALTTTNPKQLHPWKQQRELVAYCRKHGIVVQAYSPLARAGKMEDPTLVAVAEKYGKTPAQILIRYSLQKGWVPLPKSERPERIRENAMVYDFEISDEAMETLDALDEQD</sequence>
<evidence type="ECO:0000256" key="2">
    <source>
        <dbReference type="ARBA" id="ARBA00023002"/>
    </source>
</evidence>
<dbReference type="PANTHER" id="PTHR43827">
    <property type="entry name" value="2,5-DIKETO-D-GLUCONIC ACID REDUCTASE"/>
    <property type="match status" value="1"/>
</dbReference>
<dbReference type="InterPro" id="IPR036812">
    <property type="entry name" value="NAD(P)_OxRdtase_dom_sf"/>
</dbReference>
<evidence type="ECO:0000256" key="3">
    <source>
        <dbReference type="PIRSR" id="PIRSR000097-1"/>
    </source>
</evidence>
<comment type="caution">
    <text evidence="7">The sequence shown here is derived from an EMBL/GenBank/DDBJ whole genome shotgun (WGS) entry which is preliminary data.</text>
</comment>
<proteinExistence type="inferred from homology"/>
<feature type="active site" description="Proton donor" evidence="3">
    <location>
        <position position="37"/>
    </location>
</feature>
<name>A0AAJ0BWL6_9PEZI</name>
<protein>
    <submittedName>
        <fullName evidence="7">NADP-dependent oxidoreductase domain-containing protein</fullName>
    </submittedName>
</protein>
<keyword evidence="2" id="KW-0560">Oxidoreductase</keyword>
<dbReference type="PROSITE" id="PS00062">
    <property type="entry name" value="ALDOKETO_REDUCTASE_2"/>
    <property type="match status" value="1"/>
</dbReference>
<dbReference type="PIRSF" id="PIRSF000097">
    <property type="entry name" value="AKR"/>
    <property type="match status" value="1"/>
</dbReference>
<dbReference type="PRINTS" id="PR00069">
    <property type="entry name" value="ALDKETRDTASE"/>
</dbReference>
<dbReference type="FunFam" id="3.20.20.100:FF:000015">
    <property type="entry name" value="Oxidoreductase, aldo/keto reductase family"/>
    <property type="match status" value="1"/>
</dbReference>
<feature type="domain" description="NADP-dependent oxidoreductase" evidence="6">
    <location>
        <begin position="108"/>
        <end position="270"/>
    </location>
</feature>
<dbReference type="PANTHER" id="PTHR43827:SF13">
    <property type="entry name" value="ALDO_KETO REDUCTASE FAMILY PROTEIN"/>
    <property type="match status" value="1"/>
</dbReference>
<dbReference type="Gene3D" id="3.20.20.100">
    <property type="entry name" value="NADP-dependent oxidoreductase domain"/>
    <property type="match status" value="1"/>
</dbReference>
<dbReference type="CDD" id="cd19071">
    <property type="entry name" value="AKR_AKR1-5-like"/>
    <property type="match status" value="1"/>
</dbReference>
<dbReference type="EMBL" id="MU839014">
    <property type="protein sequence ID" value="KAK1765819.1"/>
    <property type="molecule type" value="Genomic_DNA"/>
</dbReference>
<dbReference type="SUPFAM" id="SSF51430">
    <property type="entry name" value="NAD(P)-linked oxidoreductase"/>
    <property type="match status" value="1"/>
</dbReference>
<evidence type="ECO:0000256" key="5">
    <source>
        <dbReference type="PIRSR" id="PIRSR000097-3"/>
    </source>
</evidence>
<feature type="binding site" evidence="4">
    <location>
        <position position="115"/>
    </location>
    <ligand>
        <name>substrate</name>
    </ligand>
</feature>
<gene>
    <name evidence="7" type="ORF">QBC33DRAFT_544080</name>
</gene>
<dbReference type="RefSeq" id="XP_060282032.1">
    <property type="nucleotide sequence ID" value="XM_060428421.1"/>
</dbReference>
<evidence type="ECO:0000256" key="1">
    <source>
        <dbReference type="ARBA" id="ARBA00007905"/>
    </source>
</evidence>
<dbReference type="InterPro" id="IPR023210">
    <property type="entry name" value="NADP_OxRdtase_dom"/>
</dbReference>
<comment type="similarity">
    <text evidence="1">Belongs to the aldo/keto reductase family.</text>
</comment>
<dbReference type="Proteomes" id="UP001244011">
    <property type="component" value="Unassembled WGS sequence"/>
</dbReference>
<dbReference type="InterPro" id="IPR020471">
    <property type="entry name" value="AKR"/>
</dbReference>
<dbReference type="InterPro" id="IPR018170">
    <property type="entry name" value="Aldo/ket_reductase_CS"/>
</dbReference>
<accession>A0AAJ0BWL6</accession>
<dbReference type="Pfam" id="PF00248">
    <property type="entry name" value="Aldo_ket_red"/>
    <property type="match status" value="2"/>
</dbReference>
<evidence type="ECO:0000259" key="6">
    <source>
        <dbReference type="Pfam" id="PF00248"/>
    </source>
</evidence>
<dbReference type="AlphaFoldDB" id="A0AAJ0BWL6"/>